<dbReference type="EMBL" id="GBRH01257845">
    <property type="protein sequence ID" value="JAD40050.1"/>
    <property type="molecule type" value="Transcribed_RNA"/>
</dbReference>
<name>A0A0A8ZTE7_ARUDO</name>
<accession>A0A0A8ZTE7</accession>
<proteinExistence type="predicted"/>
<reference evidence="1" key="2">
    <citation type="journal article" date="2015" name="Data Brief">
        <title>Shoot transcriptome of the giant reed, Arundo donax.</title>
        <authorList>
            <person name="Barrero R.A."/>
            <person name="Guerrero F.D."/>
            <person name="Moolhuijzen P."/>
            <person name="Goolsby J.A."/>
            <person name="Tidwell J."/>
            <person name="Bellgard S.E."/>
            <person name="Bellgard M.I."/>
        </authorList>
    </citation>
    <scope>NUCLEOTIDE SEQUENCE</scope>
    <source>
        <tissue evidence="1">Shoot tissue taken approximately 20 cm above the soil surface</tissue>
    </source>
</reference>
<organism evidence="1">
    <name type="scientific">Arundo donax</name>
    <name type="common">Giant reed</name>
    <name type="synonym">Donax arundinaceus</name>
    <dbReference type="NCBI Taxonomy" id="35708"/>
    <lineage>
        <taxon>Eukaryota</taxon>
        <taxon>Viridiplantae</taxon>
        <taxon>Streptophyta</taxon>
        <taxon>Embryophyta</taxon>
        <taxon>Tracheophyta</taxon>
        <taxon>Spermatophyta</taxon>
        <taxon>Magnoliopsida</taxon>
        <taxon>Liliopsida</taxon>
        <taxon>Poales</taxon>
        <taxon>Poaceae</taxon>
        <taxon>PACMAD clade</taxon>
        <taxon>Arundinoideae</taxon>
        <taxon>Arundineae</taxon>
        <taxon>Arundo</taxon>
    </lineage>
</organism>
<protein>
    <submittedName>
        <fullName evidence="1">Uncharacterized protein</fullName>
    </submittedName>
</protein>
<evidence type="ECO:0000313" key="1">
    <source>
        <dbReference type="EMBL" id="JAD40050.1"/>
    </source>
</evidence>
<sequence>MGKNNCTTTMLSHRSALLGLAVTLLDSSWHL</sequence>
<dbReference type="AlphaFoldDB" id="A0A0A8ZTE7"/>
<reference evidence="1" key="1">
    <citation type="submission" date="2014-09" db="EMBL/GenBank/DDBJ databases">
        <authorList>
            <person name="Magalhaes I.L.F."/>
            <person name="Oliveira U."/>
            <person name="Santos F.R."/>
            <person name="Vidigal T.H.D.A."/>
            <person name="Brescovit A.D."/>
            <person name="Santos A.J."/>
        </authorList>
    </citation>
    <scope>NUCLEOTIDE SEQUENCE</scope>
    <source>
        <tissue evidence="1">Shoot tissue taken approximately 20 cm above the soil surface</tissue>
    </source>
</reference>